<dbReference type="EMBL" id="JAGKQM010000016">
    <property type="protein sequence ID" value="KAH0871951.1"/>
    <property type="molecule type" value="Genomic_DNA"/>
</dbReference>
<proteinExistence type="predicted"/>
<organism evidence="2 3">
    <name type="scientific">Brassica napus</name>
    <name type="common">Rape</name>
    <dbReference type="NCBI Taxonomy" id="3708"/>
    <lineage>
        <taxon>Eukaryota</taxon>
        <taxon>Viridiplantae</taxon>
        <taxon>Streptophyta</taxon>
        <taxon>Embryophyta</taxon>
        <taxon>Tracheophyta</taxon>
        <taxon>Spermatophyta</taxon>
        <taxon>Magnoliopsida</taxon>
        <taxon>eudicotyledons</taxon>
        <taxon>Gunneridae</taxon>
        <taxon>Pentapetalae</taxon>
        <taxon>rosids</taxon>
        <taxon>malvids</taxon>
        <taxon>Brassicales</taxon>
        <taxon>Brassicaceae</taxon>
        <taxon>Brassiceae</taxon>
        <taxon>Brassica</taxon>
    </lineage>
</organism>
<protein>
    <recommendedName>
        <fullName evidence="1">RNase H type-1 domain-containing protein</fullName>
    </recommendedName>
</protein>
<name>A0ABQ7YVL2_BRANA</name>
<sequence length="90" mass="10181">MCGVGWILRDDKGTTILHSRLAFSNVGSQKEAELMAIQWAVSSVESAESAEWRHLRTDIHLHLRALQDWSFHHCGGPTWLLQRIESEAAT</sequence>
<evidence type="ECO:0000259" key="1">
    <source>
        <dbReference type="Pfam" id="PF13456"/>
    </source>
</evidence>
<comment type="caution">
    <text evidence="2">The sequence shown here is derived from an EMBL/GenBank/DDBJ whole genome shotgun (WGS) entry which is preliminary data.</text>
</comment>
<dbReference type="InterPro" id="IPR002156">
    <property type="entry name" value="RNaseH_domain"/>
</dbReference>
<dbReference type="Pfam" id="PF13456">
    <property type="entry name" value="RVT_3"/>
    <property type="match status" value="1"/>
</dbReference>
<evidence type="ECO:0000313" key="3">
    <source>
        <dbReference type="Proteomes" id="UP000824890"/>
    </source>
</evidence>
<dbReference type="Proteomes" id="UP000824890">
    <property type="component" value="Unassembled WGS sequence"/>
</dbReference>
<reference evidence="2 3" key="1">
    <citation type="submission" date="2021-05" db="EMBL/GenBank/DDBJ databases">
        <title>Genome Assembly of Synthetic Allotetraploid Brassica napus Reveals Homoeologous Exchanges between Subgenomes.</title>
        <authorList>
            <person name="Davis J.T."/>
        </authorList>
    </citation>
    <scope>NUCLEOTIDE SEQUENCE [LARGE SCALE GENOMIC DNA]</scope>
    <source>
        <strain evidence="3">cv. Da-Ae</strain>
        <tissue evidence="2">Seedling</tissue>
    </source>
</reference>
<evidence type="ECO:0000313" key="2">
    <source>
        <dbReference type="EMBL" id="KAH0871951.1"/>
    </source>
</evidence>
<gene>
    <name evidence="2" type="ORF">HID58_069313</name>
</gene>
<accession>A0ABQ7YVL2</accession>
<keyword evidence="3" id="KW-1185">Reference proteome</keyword>
<feature type="domain" description="RNase H type-1" evidence="1">
    <location>
        <begin position="3"/>
        <end position="44"/>
    </location>
</feature>